<feature type="region of interest" description="Disordered" evidence="1">
    <location>
        <begin position="68"/>
        <end position="108"/>
    </location>
</feature>
<accession>A0AAV0TYB5</accession>
<name>A0AAV0TYB5_9STRA</name>
<dbReference type="AlphaFoldDB" id="A0AAV0TYB5"/>
<evidence type="ECO:0000313" key="2">
    <source>
        <dbReference type="EMBL" id="CAI5727846.1"/>
    </source>
</evidence>
<protein>
    <submittedName>
        <fullName evidence="2">Uncharacterized protein</fullName>
    </submittedName>
</protein>
<sequence length="227" mass="26606">MAKQHQYDSQFELYTSEQLRERWEVLVERAESHMEKIKKLSAYQEKKRLDALRHDRIRRSLTSFLSFHGTTQSNQPRSRRQSDSDDDDLTLLKSSGMGSNGSNSDATRTQDVDVNLHVCSLREEKILELNYKIKLDKFEKHYDSNISEVFRLLTRSVQKLRRHGKHKHTTKFKSKGSDLEQIPEGEAHSDSDHEGFTSETERDSSDCRSSDGQTMWAPTWSDRRYYS</sequence>
<comment type="caution">
    <text evidence="2">The sequence shown here is derived from an EMBL/GenBank/DDBJ whole genome shotgun (WGS) entry which is preliminary data.</text>
</comment>
<evidence type="ECO:0000256" key="1">
    <source>
        <dbReference type="SAM" id="MobiDB-lite"/>
    </source>
</evidence>
<evidence type="ECO:0000313" key="3">
    <source>
        <dbReference type="Proteomes" id="UP001162029"/>
    </source>
</evidence>
<gene>
    <name evidence="2" type="ORF">PDE001_LOCUS3894</name>
</gene>
<proteinExistence type="predicted"/>
<feature type="compositionally biased region" description="Low complexity" evidence="1">
    <location>
        <begin position="91"/>
        <end position="104"/>
    </location>
</feature>
<feature type="compositionally biased region" description="Basic and acidic residues" evidence="1">
    <location>
        <begin position="185"/>
        <end position="209"/>
    </location>
</feature>
<feature type="compositionally biased region" description="Basic residues" evidence="1">
    <location>
        <begin position="161"/>
        <end position="174"/>
    </location>
</feature>
<dbReference type="EMBL" id="CANTFM010000677">
    <property type="protein sequence ID" value="CAI5727846.1"/>
    <property type="molecule type" value="Genomic_DNA"/>
</dbReference>
<organism evidence="2 3">
    <name type="scientific">Peronospora destructor</name>
    <dbReference type="NCBI Taxonomy" id="86335"/>
    <lineage>
        <taxon>Eukaryota</taxon>
        <taxon>Sar</taxon>
        <taxon>Stramenopiles</taxon>
        <taxon>Oomycota</taxon>
        <taxon>Peronosporomycetes</taxon>
        <taxon>Peronosporales</taxon>
        <taxon>Peronosporaceae</taxon>
        <taxon>Peronospora</taxon>
    </lineage>
</organism>
<reference evidence="2" key="1">
    <citation type="submission" date="2022-12" db="EMBL/GenBank/DDBJ databases">
        <authorList>
            <person name="Webb A."/>
        </authorList>
    </citation>
    <scope>NUCLEOTIDE SEQUENCE</scope>
    <source>
        <strain evidence="2">Pd1</strain>
    </source>
</reference>
<dbReference type="Proteomes" id="UP001162029">
    <property type="component" value="Unassembled WGS sequence"/>
</dbReference>
<feature type="region of interest" description="Disordered" evidence="1">
    <location>
        <begin position="161"/>
        <end position="227"/>
    </location>
</feature>
<keyword evidence="3" id="KW-1185">Reference proteome</keyword>